<organism evidence="3 4">
    <name type="scientific">Thalassoglobus neptunius</name>
    <dbReference type="NCBI Taxonomy" id="1938619"/>
    <lineage>
        <taxon>Bacteria</taxon>
        <taxon>Pseudomonadati</taxon>
        <taxon>Planctomycetota</taxon>
        <taxon>Planctomycetia</taxon>
        <taxon>Planctomycetales</taxon>
        <taxon>Planctomycetaceae</taxon>
        <taxon>Thalassoglobus</taxon>
    </lineage>
</organism>
<evidence type="ECO:0000256" key="1">
    <source>
        <dbReference type="SAM" id="MobiDB-lite"/>
    </source>
</evidence>
<dbReference type="InterPro" id="IPR008930">
    <property type="entry name" value="Terpenoid_cyclase/PrenylTrfase"/>
</dbReference>
<protein>
    <recommendedName>
        <fullName evidence="5">Prenyltransferase and squalene oxidase repeat protein</fullName>
    </recommendedName>
</protein>
<keyword evidence="2" id="KW-0812">Transmembrane</keyword>
<evidence type="ECO:0000313" key="4">
    <source>
        <dbReference type="Proteomes" id="UP000317243"/>
    </source>
</evidence>
<gene>
    <name evidence="3" type="ORF">KOR42_14650</name>
</gene>
<feature type="region of interest" description="Disordered" evidence="1">
    <location>
        <begin position="294"/>
        <end position="385"/>
    </location>
</feature>
<feature type="compositionally biased region" description="Polar residues" evidence="1">
    <location>
        <begin position="302"/>
        <end position="315"/>
    </location>
</feature>
<dbReference type="OrthoDB" id="238862at2"/>
<accession>A0A5C5X591</accession>
<feature type="transmembrane region" description="Helical" evidence="2">
    <location>
        <begin position="59"/>
        <end position="78"/>
    </location>
</feature>
<evidence type="ECO:0008006" key="5">
    <source>
        <dbReference type="Google" id="ProtNLM"/>
    </source>
</evidence>
<dbReference type="Gene3D" id="1.50.10.20">
    <property type="match status" value="1"/>
</dbReference>
<comment type="caution">
    <text evidence="3">The sequence shown here is derived from an EMBL/GenBank/DDBJ whole genome shotgun (WGS) entry which is preliminary data.</text>
</comment>
<dbReference type="RefSeq" id="WP_146508247.1">
    <property type="nucleotide sequence ID" value="NZ_SIHI01000001.1"/>
</dbReference>
<reference evidence="3 4" key="1">
    <citation type="submission" date="2019-02" db="EMBL/GenBank/DDBJ databases">
        <title>Deep-cultivation of Planctomycetes and their phenomic and genomic characterization uncovers novel biology.</title>
        <authorList>
            <person name="Wiegand S."/>
            <person name="Jogler M."/>
            <person name="Boedeker C."/>
            <person name="Pinto D."/>
            <person name="Vollmers J."/>
            <person name="Rivas-Marin E."/>
            <person name="Kohn T."/>
            <person name="Peeters S.H."/>
            <person name="Heuer A."/>
            <person name="Rast P."/>
            <person name="Oberbeckmann S."/>
            <person name="Bunk B."/>
            <person name="Jeske O."/>
            <person name="Meyerdierks A."/>
            <person name="Storesund J.E."/>
            <person name="Kallscheuer N."/>
            <person name="Luecker S."/>
            <person name="Lage O.M."/>
            <person name="Pohl T."/>
            <person name="Merkel B.J."/>
            <person name="Hornburger P."/>
            <person name="Mueller R.-W."/>
            <person name="Bruemmer F."/>
            <person name="Labrenz M."/>
            <person name="Spormann A.M."/>
            <person name="Op Den Camp H."/>
            <person name="Overmann J."/>
            <person name="Amann R."/>
            <person name="Jetten M.S.M."/>
            <person name="Mascher T."/>
            <person name="Medema M.H."/>
            <person name="Devos D.P."/>
            <person name="Kaster A.-K."/>
            <person name="Ovreas L."/>
            <person name="Rohde M."/>
            <person name="Galperin M.Y."/>
            <person name="Jogler C."/>
        </authorList>
    </citation>
    <scope>NUCLEOTIDE SEQUENCE [LARGE SCALE GENOMIC DNA]</scope>
    <source>
        <strain evidence="3 4">KOR42</strain>
    </source>
</reference>
<keyword evidence="2" id="KW-1133">Transmembrane helix</keyword>
<keyword evidence="4" id="KW-1185">Reference proteome</keyword>
<dbReference type="AlphaFoldDB" id="A0A5C5X591"/>
<keyword evidence="2" id="KW-0472">Membrane</keyword>
<feature type="compositionally biased region" description="Low complexity" evidence="1">
    <location>
        <begin position="339"/>
        <end position="354"/>
    </location>
</feature>
<dbReference type="EMBL" id="SIHI01000001">
    <property type="protein sequence ID" value="TWT58094.1"/>
    <property type="molecule type" value="Genomic_DNA"/>
</dbReference>
<evidence type="ECO:0000256" key="2">
    <source>
        <dbReference type="SAM" id="Phobius"/>
    </source>
</evidence>
<name>A0A5C5X591_9PLAN</name>
<dbReference type="Proteomes" id="UP000317243">
    <property type="component" value="Unassembled WGS sequence"/>
</dbReference>
<feature type="transmembrane region" description="Helical" evidence="2">
    <location>
        <begin position="12"/>
        <end position="38"/>
    </location>
</feature>
<evidence type="ECO:0000313" key="3">
    <source>
        <dbReference type="EMBL" id="TWT58094.1"/>
    </source>
</evidence>
<feature type="region of interest" description="Disordered" evidence="1">
    <location>
        <begin position="204"/>
        <end position="236"/>
    </location>
</feature>
<proteinExistence type="predicted"/>
<dbReference type="CDD" id="cd00688">
    <property type="entry name" value="ISOPREN_C2_like"/>
    <property type="match status" value="1"/>
</dbReference>
<dbReference type="SUPFAM" id="SSF48239">
    <property type="entry name" value="Terpenoid cyclases/Protein prenyltransferases"/>
    <property type="match status" value="1"/>
</dbReference>
<sequence>MIFLTPNYRDEIWHLGMLLISIVQPVLVVLMAIGFIFVTAHLITMIGTRWGDRRTNSKALFFSLAIHLLLACGLIALIPEYRPHISTNPSNYESEPIRVRPPQEKSDLLASNAGPGNTPVWDQLKNQHTENWERFSAPSIELEDSTQELLRTTEESEFTPSFAGDAQPLPLENQPVPQQEIDAEQGVLEEAAIDLQTEKLVVNSTPSEEAYSEVRDRLNRETASVTGETEDLEAARPRAGSIDRLRPELARDRQKMNLLATSEPGIPEVETGQADSIRQIQAPVAIALDPESAGVMRDPEETSASPRSASGSGLTRTRPRQELISDDVTISRYRPSATPSRPDSFSPDPSASLSGMNQLARAPEQPPQLRLPSGNLPERSEQRTVPSAYVLRSEDLRERAVLKYGGSDESESAVDRSLKWLAQMQHPDGYWDASRSGAGQVGVDDEGIDRQYAGRYADTGVTALAVLAFLGKLNTVDEGEYSDVVNRALRWLIAQQRPRRWSNGEETIGYLGGEATQFAGMYCHGMATFALAEAYAISKNDSTSRFLRQPLEDAVSYILETQINDGGWRYIKGQPDGDMSMFGWQLMALKSAEAAGIEIPQQAKEQMRKFLRDRRLGRYGGLAGYRSSDPPSPAMTAEAMFCRHVLNVDNDRSAANEASRYLLANRPSRSTINLYYWYYGTLAMYQHGGDDWDQWNNALRDLLIAEQRKTGPQAGSWDPRGVWGRYGGRIYSTAIATLSLEVYYRYLREE</sequence>